<dbReference type="InterPro" id="IPR048375">
    <property type="entry name" value="YtxK-like_N"/>
</dbReference>
<dbReference type="PANTHER" id="PTHR41313">
    <property type="entry name" value="ADENINE-SPECIFIC METHYLTRANSFERASE"/>
    <property type="match status" value="1"/>
</dbReference>
<name>A0ABV0EYS8_9ENTE</name>
<dbReference type="EMBL" id="MAEI02000001">
    <property type="protein sequence ID" value="MEO1780946.1"/>
    <property type="molecule type" value="Genomic_DNA"/>
</dbReference>
<dbReference type="PANTHER" id="PTHR41313:SF1">
    <property type="entry name" value="DNA METHYLASE ADENINE-SPECIFIC DOMAIN-CONTAINING PROTEIN"/>
    <property type="match status" value="1"/>
</dbReference>
<dbReference type="InterPro" id="IPR052933">
    <property type="entry name" value="DNA_Protect_Modify"/>
</dbReference>
<dbReference type="InterPro" id="IPR029063">
    <property type="entry name" value="SAM-dependent_MTases_sf"/>
</dbReference>
<reference evidence="3" key="1">
    <citation type="submission" date="2016-06" db="EMBL/GenBank/DDBJ databases">
        <authorList>
            <person name="Van Tyne D."/>
        </authorList>
    </citation>
    <scope>NUCLEOTIDE SEQUENCE</scope>
    <source>
        <strain evidence="3">JM9A</strain>
    </source>
</reference>
<keyword evidence="4" id="KW-1185">Reference proteome</keyword>
<feature type="domain" description="YtxK-like N-terminal helical" evidence="2">
    <location>
        <begin position="10"/>
        <end position="88"/>
    </location>
</feature>
<dbReference type="Pfam" id="PF21106">
    <property type="entry name" value="YtxK_like"/>
    <property type="match status" value="1"/>
</dbReference>
<evidence type="ECO:0000313" key="4">
    <source>
        <dbReference type="Proteomes" id="UP001429357"/>
    </source>
</evidence>
<dbReference type="InterPro" id="IPR003356">
    <property type="entry name" value="DNA_methylase_A-5"/>
</dbReference>
<dbReference type="RefSeq" id="WP_161870575.1">
    <property type="nucleotide sequence ID" value="NZ_JAQFAM010000015.1"/>
</dbReference>
<dbReference type="Pfam" id="PF02384">
    <property type="entry name" value="N6_Mtase"/>
    <property type="match status" value="1"/>
</dbReference>
<evidence type="ECO:0000259" key="2">
    <source>
        <dbReference type="Pfam" id="PF21106"/>
    </source>
</evidence>
<dbReference type="Proteomes" id="UP001429357">
    <property type="component" value="Unassembled WGS sequence"/>
</dbReference>
<gene>
    <name evidence="3" type="ORF">BAU18_000524</name>
</gene>
<dbReference type="Gene3D" id="1.10.150.470">
    <property type="match status" value="1"/>
</dbReference>
<organism evidence="3 4">
    <name type="scientific">Enterococcus diestrammenae</name>
    <dbReference type="NCBI Taxonomy" id="1155073"/>
    <lineage>
        <taxon>Bacteria</taxon>
        <taxon>Bacillati</taxon>
        <taxon>Bacillota</taxon>
        <taxon>Bacilli</taxon>
        <taxon>Lactobacillales</taxon>
        <taxon>Enterococcaceae</taxon>
        <taxon>Enterococcus</taxon>
    </lineage>
</organism>
<evidence type="ECO:0000313" key="3">
    <source>
        <dbReference type="EMBL" id="MEO1780946.1"/>
    </source>
</evidence>
<feature type="domain" description="DNA methylase adenine-specific" evidence="1">
    <location>
        <begin position="101"/>
        <end position="309"/>
    </location>
</feature>
<reference evidence="3" key="2">
    <citation type="submission" date="2024-02" db="EMBL/GenBank/DDBJ databases">
        <title>The Genome Sequence of Enterococcus diestrammenae JM9A.</title>
        <authorList>
            <person name="Earl A."/>
            <person name="Manson A."/>
            <person name="Gilmore M."/>
            <person name="Sanders J."/>
            <person name="Shea T."/>
            <person name="Howe W."/>
            <person name="Livny J."/>
            <person name="Cuomo C."/>
            <person name="Neafsey D."/>
            <person name="Birren B."/>
        </authorList>
    </citation>
    <scope>NUCLEOTIDE SEQUENCE</scope>
    <source>
        <strain evidence="3">JM9A</strain>
    </source>
</reference>
<evidence type="ECO:0000259" key="1">
    <source>
        <dbReference type="Pfam" id="PF02384"/>
    </source>
</evidence>
<dbReference type="Gene3D" id="3.40.50.150">
    <property type="entry name" value="Vaccinia Virus protein VP39"/>
    <property type="match status" value="1"/>
</dbReference>
<comment type="caution">
    <text evidence="3">The sequence shown here is derived from an EMBL/GenBank/DDBJ whole genome shotgun (WGS) entry which is preliminary data.</text>
</comment>
<proteinExistence type="predicted"/>
<accession>A0ABV0EYS8</accession>
<dbReference type="SUPFAM" id="SSF53335">
    <property type="entry name" value="S-adenosyl-L-methionine-dependent methyltransferases"/>
    <property type="match status" value="1"/>
</dbReference>
<dbReference type="PIRSF" id="PIRSF026567">
    <property type="entry name" value="Adenine_mtase_bact_prd"/>
    <property type="match status" value="1"/>
</dbReference>
<dbReference type="InterPro" id="IPR016843">
    <property type="entry name" value="S-AdoMet-dep_Ade-MeTrfase_prd"/>
</dbReference>
<protein>
    <submittedName>
        <fullName evidence="3">Site-specific DNA-methyltransferase (Adenine-specific)</fullName>
    </submittedName>
</protein>
<sequence>MFPEKIEKSFELNLEAIQLLQNALQTSFLDAYIENVENQLDDYQVRVMDGQPDEVTTKRIENLYQQMQELLLQPEEIRKLSQLLLLKGSKTEKLQPNHQLTPDGIGFLFVYLLEQLYPQDKPLTVFDPAVGMGNLLLTALTNLTLAKRTVRGVGVDNDETLLAVAAADAQWAQTQVQLFHQDGLQDLLLDPVDAVISDLPVGYYPVDEKAQRFLTAADKGHSYAHHLLMEQGMAYVKEDSFGIFLVPANFLATEQSTYLKKLFTEKVYLQGIIQLPEELFFNKDSQKSIILLQNHGEHAKQAPEVLVAQLTTLKDPTKITEFFTQFEDWKASNLS</sequence>